<dbReference type="PROSITE" id="PS50262">
    <property type="entry name" value="G_PROTEIN_RECEP_F1_2"/>
    <property type="match status" value="1"/>
</dbReference>
<comment type="caution">
    <text evidence="7">The sequence shown here is derived from an EMBL/GenBank/DDBJ whole genome shotgun (WGS) entry which is preliminary data.</text>
</comment>
<evidence type="ECO:0000259" key="6">
    <source>
        <dbReference type="PROSITE" id="PS50262"/>
    </source>
</evidence>
<dbReference type="InterPro" id="IPR047130">
    <property type="entry name" value="7TM_GPCR_Srsx_nematod"/>
</dbReference>
<keyword evidence="2 5" id="KW-0812">Transmembrane</keyword>
<dbReference type="GO" id="GO:0004930">
    <property type="term" value="F:G protein-coupled receptor activity"/>
    <property type="evidence" value="ECO:0007669"/>
    <property type="project" value="InterPro"/>
</dbReference>
<feature type="transmembrane region" description="Helical" evidence="5">
    <location>
        <begin position="223"/>
        <end position="250"/>
    </location>
</feature>
<evidence type="ECO:0000256" key="4">
    <source>
        <dbReference type="ARBA" id="ARBA00023136"/>
    </source>
</evidence>
<dbReference type="EMBL" id="CAJFDH010000004">
    <property type="protein sequence ID" value="CAD5221283.1"/>
    <property type="molecule type" value="Genomic_DNA"/>
</dbReference>
<dbReference type="GO" id="GO:0016020">
    <property type="term" value="C:membrane"/>
    <property type="evidence" value="ECO:0007669"/>
    <property type="project" value="UniProtKB-SubCell"/>
</dbReference>
<dbReference type="AlphaFoldDB" id="A0A811L1L5"/>
<feature type="transmembrane region" description="Helical" evidence="5">
    <location>
        <begin position="262"/>
        <end position="284"/>
    </location>
</feature>
<evidence type="ECO:0000256" key="3">
    <source>
        <dbReference type="ARBA" id="ARBA00022989"/>
    </source>
</evidence>
<keyword evidence="4 5" id="KW-0472">Membrane</keyword>
<evidence type="ECO:0000256" key="5">
    <source>
        <dbReference type="SAM" id="Phobius"/>
    </source>
</evidence>
<keyword evidence="3 5" id="KW-1133">Transmembrane helix</keyword>
<gene>
    <name evidence="7" type="ORF">BOKJ2_LOCUS9367</name>
</gene>
<dbReference type="PANTHER" id="PTHR23360">
    <property type="entry name" value="G-PROTEIN COUPLED RECEPTORS FAMILY 1 PROFILE DOMAIN-CONTAINING PROTEIN-RELATED"/>
    <property type="match status" value="1"/>
</dbReference>
<dbReference type="InterPro" id="IPR000276">
    <property type="entry name" value="GPCR_Rhodpsn"/>
</dbReference>
<feature type="transmembrane region" description="Helical" evidence="5">
    <location>
        <begin position="140"/>
        <end position="159"/>
    </location>
</feature>
<dbReference type="PANTHER" id="PTHR23360:SF5">
    <property type="entry name" value="G-PROTEIN COUPLED RECEPTORS FAMILY 1 PROFILE DOMAIN-CONTAINING PROTEIN"/>
    <property type="match status" value="1"/>
</dbReference>
<reference evidence="7" key="1">
    <citation type="submission" date="2020-09" db="EMBL/GenBank/DDBJ databases">
        <authorList>
            <person name="Kikuchi T."/>
        </authorList>
    </citation>
    <scope>NUCLEOTIDE SEQUENCE</scope>
    <source>
        <strain evidence="7">SH1</strain>
    </source>
</reference>
<dbReference type="SUPFAM" id="SSF81321">
    <property type="entry name" value="Family A G protein-coupled receptor-like"/>
    <property type="match status" value="1"/>
</dbReference>
<feature type="transmembrane region" description="Helical" evidence="5">
    <location>
        <begin position="107"/>
        <end position="128"/>
    </location>
</feature>
<feature type="transmembrane region" description="Helical" evidence="5">
    <location>
        <begin position="26"/>
        <end position="52"/>
    </location>
</feature>
<evidence type="ECO:0000256" key="1">
    <source>
        <dbReference type="ARBA" id="ARBA00004370"/>
    </source>
</evidence>
<dbReference type="EMBL" id="CAJFCW020000004">
    <property type="protein sequence ID" value="CAG9114857.1"/>
    <property type="molecule type" value="Genomic_DNA"/>
</dbReference>
<comment type="subcellular location">
    <subcellularLocation>
        <location evidence="1">Membrane</location>
    </subcellularLocation>
</comment>
<dbReference type="Proteomes" id="UP000614601">
    <property type="component" value="Unassembled WGS sequence"/>
</dbReference>
<feature type="transmembrane region" description="Helical" evidence="5">
    <location>
        <begin position="64"/>
        <end position="87"/>
    </location>
</feature>
<dbReference type="Proteomes" id="UP000783686">
    <property type="component" value="Unassembled WGS sequence"/>
</dbReference>
<accession>A0A811L1L5</accession>
<proteinExistence type="predicted"/>
<organism evidence="7 8">
    <name type="scientific">Bursaphelenchus okinawaensis</name>
    <dbReference type="NCBI Taxonomy" id="465554"/>
    <lineage>
        <taxon>Eukaryota</taxon>
        <taxon>Metazoa</taxon>
        <taxon>Ecdysozoa</taxon>
        <taxon>Nematoda</taxon>
        <taxon>Chromadorea</taxon>
        <taxon>Rhabditida</taxon>
        <taxon>Tylenchina</taxon>
        <taxon>Tylenchomorpha</taxon>
        <taxon>Aphelenchoidea</taxon>
        <taxon>Aphelenchoididae</taxon>
        <taxon>Bursaphelenchus</taxon>
    </lineage>
</organism>
<feature type="transmembrane region" description="Helical" evidence="5">
    <location>
        <begin position="189"/>
        <end position="211"/>
    </location>
</feature>
<name>A0A811L1L5_9BILA</name>
<dbReference type="Gene3D" id="1.20.1070.10">
    <property type="entry name" value="Rhodopsin 7-helix transmembrane proteins"/>
    <property type="match status" value="1"/>
</dbReference>
<dbReference type="InterPro" id="IPR017452">
    <property type="entry name" value="GPCR_Rhodpsn_7TM"/>
</dbReference>
<evidence type="ECO:0000313" key="8">
    <source>
        <dbReference type="Proteomes" id="UP000614601"/>
    </source>
</evidence>
<evidence type="ECO:0000256" key="2">
    <source>
        <dbReference type="ARBA" id="ARBA00022692"/>
    </source>
</evidence>
<dbReference type="InterPro" id="IPR019424">
    <property type="entry name" value="7TM_GPCR_Srsx"/>
</dbReference>
<evidence type="ECO:0000313" key="7">
    <source>
        <dbReference type="EMBL" id="CAD5221283.1"/>
    </source>
</evidence>
<dbReference type="Pfam" id="PF10320">
    <property type="entry name" value="7TM_GPCR_Srsx"/>
    <property type="match status" value="1"/>
</dbReference>
<keyword evidence="8" id="KW-1185">Reference proteome</keyword>
<feature type="domain" description="G-protein coupled receptors family 1 profile" evidence="6">
    <location>
        <begin position="43"/>
        <end position="284"/>
    </location>
</feature>
<dbReference type="OrthoDB" id="5820127at2759"/>
<dbReference type="SMART" id="SM01381">
    <property type="entry name" value="7TM_GPCR_Srsx"/>
    <property type="match status" value="1"/>
</dbReference>
<sequence length="285" mass="32090">MAESTDITMPEYLYNTYNGKGPVPRIYIPALVLWSIALAGYVGNTLVIMATFKNKKLQGSCNFFIAYGCFADICHTSAHWVFVYTTITGNTFIPYDECLWYQTIPQIFVTVSVIMTLLVGIERLFAVLFPLTYQGINKKIIIIGGVIIAFVVSFYFYLISLETAFSENGKLPVLCVIVNSLGGRGLLQWFNMCVLVNLIDLLVYTLVWVMLKFKANAKDEGQKVFKALFAIMFTVAFGWLANAFCQAVIVPAYIKVEDQYEFMIYFGIPVNVASSSGFVTLYIFR</sequence>
<protein>
    <recommendedName>
        <fullName evidence="6">G-protein coupled receptors family 1 profile domain-containing protein</fullName>
    </recommendedName>
</protein>